<reference evidence="2" key="1">
    <citation type="journal article" date="2019" name="Int. J. Syst. Evol. Microbiol.">
        <title>The Global Catalogue of Microorganisms (GCM) 10K type strain sequencing project: providing services to taxonomists for standard genome sequencing and annotation.</title>
        <authorList>
            <consortium name="The Broad Institute Genomics Platform"/>
            <consortium name="The Broad Institute Genome Sequencing Center for Infectious Disease"/>
            <person name="Wu L."/>
            <person name="Ma J."/>
        </authorList>
    </citation>
    <scope>NUCLEOTIDE SEQUENCE [LARGE SCALE GENOMIC DNA]</scope>
    <source>
        <strain evidence="2">JCM 6242</strain>
    </source>
</reference>
<dbReference type="EMBL" id="BAAAVI010000009">
    <property type="protein sequence ID" value="GAA2858271.1"/>
    <property type="molecule type" value="Genomic_DNA"/>
</dbReference>
<proteinExistence type="predicted"/>
<keyword evidence="2" id="KW-1185">Reference proteome</keyword>
<gene>
    <name evidence="1" type="ORF">GCM10010517_16690</name>
</gene>
<accession>A0ABP6I965</accession>
<protein>
    <submittedName>
        <fullName evidence="1">Uncharacterized protein</fullName>
    </submittedName>
</protein>
<comment type="caution">
    <text evidence="1">The sequence shown here is derived from an EMBL/GenBank/DDBJ whole genome shotgun (WGS) entry which is preliminary data.</text>
</comment>
<organism evidence="1 2">
    <name type="scientific">Streptosporangium fragile</name>
    <dbReference type="NCBI Taxonomy" id="46186"/>
    <lineage>
        <taxon>Bacteria</taxon>
        <taxon>Bacillati</taxon>
        <taxon>Actinomycetota</taxon>
        <taxon>Actinomycetes</taxon>
        <taxon>Streptosporangiales</taxon>
        <taxon>Streptosporangiaceae</taxon>
        <taxon>Streptosporangium</taxon>
    </lineage>
</organism>
<dbReference type="Proteomes" id="UP001500831">
    <property type="component" value="Unassembled WGS sequence"/>
</dbReference>
<name>A0ABP6I965_9ACTN</name>
<evidence type="ECO:0000313" key="2">
    <source>
        <dbReference type="Proteomes" id="UP001500831"/>
    </source>
</evidence>
<evidence type="ECO:0000313" key="1">
    <source>
        <dbReference type="EMBL" id="GAA2858271.1"/>
    </source>
</evidence>
<sequence length="93" mass="10294">MRTNRRRRRRGAGGGRPESGVKHLYAVAVAELVLASSDLQPVSQWSSGYLGVQSANWTRQPRYSGAVRLEALGYGNPFFEALYPIRCQGSPKK</sequence>